<evidence type="ECO:0000259" key="1">
    <source>
        <dbReference type="Pfam" id="PF13276"/>
    </source>
</evidence>
<reference evidence="2" key="1">
    <citation type="submission" date="2024-03" db="EMBL/GenBank/DDBJ databases">
        <title>Deinococcus weizhi sp. nov., isolated from human skin.</title>
        <authorList>
            <person name="Wei Z."/>
            <person name="Tian F."/>
            <person name="Yang C."/>
            <person name="Xin L.T."/>
            <person name="Wen Z.J."/>
            <person name="Lan K.C."/>
            <person name="Yu L."/>
            <person name="Zhe W."/>
            <person name="Dan F.D."/>
            <person name="Jun W."/>
            <person name="Rui Z."/>
            <person name="Yong X.J."/>
            <person name="Ting Y."/>
            <person name="Wei X."/>
            <person name="Xu Z.G."/>
            <person name="Xin Z."/>
            <person name="Dong F.G."/>
            <person name="Ni X.M."/>
            <person name="Zheng M.G."/>
            <person name="Chun Y."/>
            <person name="Qian W.X."/>
        </authorList>
    </citation>
    <scope>NUCLEOTIDE SEQUENCE</scope>
    <source>
        <strain evidence="2">VB142</strain>
    </source>
</reference>
<organism evidence="2">
    <name type="scientific">Deinococcus sp. VB142</name>
    <dbReference type="NCBI Taxonomy" id="3112952"/>
    <lineage>
        <taxon>Bacteria</taxon>
        <taxon>Thermotogati</taxon>
        <taxon>Deinococcota</taxon>
        <taxon>Deinococci</taxon>
        <taxon>Deinococcales</taxon>
        <taxon>Deinococcaceae</taxon>
        <taxon>Deinococcus</taxon>
    </lineage>
</organism>
<gene>
    <name evidence="2" type="ORF">WDJ50_15370</name>
</gene>
<protein>
    <submittedName>
        <fullName evidence="2">IS3 family transposase</fullName>
    </submittedName>
</protein>
<dbReference type="PANTHER" id="PTHR46889">
    <property type="entry name" value="TRANSPOSASE INSF FOR INSERTION SEQUENCE IS3B-RELATED"/>
    <property type="match status" value="1"/>
</dbReference>
<dbReference type="InterPro" id="IPR050900">
    <property type="entry name" value="Transposase_IS3/IS150/IS904"/>
</dbReference>
<dbReference type="InterPro" id="IPR025948">
    <property type="entry name" value="HTH-like_dom"/>
</dbReference>
<sequence>MCRVLEVTVSGFQSWRRRPLSLQRLEDEELKNTIQSIYDDHKGRYGAPRIQAELAATGRRHSTKRIARLMGDLGLYGKTRRRFVKTTVSDNARPAAENTLARNCPVSAVACWAADSVDFTPSGHRNQSAPSSLMGLTVGFLRLGRGQTEVVTY</sequence>
<proteinExistence type="predicted"/>
<feature type="domain" description="HTH-like" evidence="1">
    <location>
        <begin position="27"/>
        <end position="83"/>
    </location>
</feature>
<accession>A0AAU6Q883</accession>
<dbReference type="EMBL" id="CP149783">
    <property type="protein sequence ID" value="WYF46437.1"/>
    <property type="molecule type" value="Genomic_DNA"/>
</dbReference>
<dbReference type="PANTHER" id="PTHR46889:SF4">
    <property type="entry name" value="TRANSPOSASE INSO FOR INSERTION SEQUENCE ELEMENT IS911B-RELATED"/>
    <property type="match status" value="1"/>
</dbReference>
<name>A0AAU6Q883_9DEIO</name>
<dbReference type="AlphaFoldDB" id="A0AAU6Q883"/>
<evidence type="ECO:0000313" key="2">
    <source>
        <dbReference type="EMBL" id="WYF46437.1"/>
    </source>
</evidence>
<dbReference type="Pfam" id="PF13276">
    <property type="entry name" value="HTH_21"/>
    <property type="match status" value="1"/>
</dbReference>
<dbReference type="RefSeq" id="WP_339097917.1">
    <property type="nucleotide sequence ID" value="NZ_CP149783.1"/>
</dbReference>